<organism evidence="1 2">
    <name type="scientific">Daphnia magna</name>
    <dbReference type="NCBI Taxonomy" id="35525"/>
    <lineage>
        <taxon>Eukaryota</taxon>
        <taxon>Metazoa</taxon>
        <taxon>Ecdysozoa</taxon>
        <taxon>Arthropoda</taxon>
        <taxon>Crustacea</taxon>
        <taxon>Branchiopoda</taxon>
        <taxon>Diplostraca</taxon>
        <taxon>Cladocera</taxon>
        <taxon>Anomopoda</taxon>
        <taxon>Daphniidae</taxon>
        <taxon>Daphnia</taxon>
    </lineage>
</organism>
<protein>
    <submittedName>
        <fullName evidence="1">Uncharacterized protein</fullName>
    </submittedName>
</protein>
<sequence>MLMETMDTVGCDWLLNDLGPPPDAILRIPPPPLPHFIDRAYLHEMALAAAGDINRENDTVLAAPCHWCHWARRFDLVGSVSVTSGTEMALEDTWFFVILASCLMLTLGALLSALIYLRLNGKMLKGAWDFGSFLTENGSILIGGNDNGVSHIGSERHHNTGAMMPVRTVADHQTDNSKLDCQAISSSGDREEDFRRNCSRGSVAPAVQRPVTTPSSFPPLTRALWAAVKTCEGNHYIITHAQPFDQKQQRSSLPLTAGRDLEQPDEDSAGYTTLHLGASTSSMAVSNAENQMYYCCTDLMMMQQTPAFNGMQQVTSLDDSANELGCESAQNPLYVNMSPLHPLSSPKMNYPLINPIYPSPCRLQQMSTHVSKPSAEENTIRNNHLTHQAYDASNCSVNVTSQCSQS</sequence>
<evidence type="ECO:0000313" key="2">
    <source>
        <dbReference type="Proteomes" id="UP000076858"/>
    </source>
</evidence>
<evidence type="ECO:0000313" key="1">
    <source>
        <dbReference type="EMBL" id="KZS20280.1"/>
    </source>
</evidence>
<reference evidence="1 2" key="1">
    <citation type="submission" date="2016-03" db="EMBL/GenBank/DDBJ databases">
        <title>EvidentialGene: Evidence-directed Construction of Genes on Genomes.</title>
        <authorList>
            <person name="Gilbert D.G."/>
            <person name="Choi J.-H."/>
            <person name="Mockaitis K."/>
            <person name="Colbourne J."/>
            <person name="Pfrender M."/>
        </authorList>
    </citation>
    <scope>NUCLEOTIDE SEQUENCE [LARGE SCALE GENOMIC DNA]</scope>
    <source>
        <strain evidence="1 2">Xinb3</strain>
        <tissue evidence="1">Complete organism</tissue>
    </source>
</reference>
<dbReference type="EMBL" id="LRGB01000233">
    <property type="protein sequence ID" value="KZS20280.1"/>
    <property type="molecule type" value="Genomic_DNA"/>
</dbReference>
<dbReference type="AlphaFoldDB" id="A0A0P5J1W6"/>
<dbReference type="Proteomes" id="UP000076858">
    <property type="component" value="Unassembled WGS sequence"/>
</dbReference>
<gene>
    <name evidence="1" type="ORF">APZ42_013059</name>
</gene>
<comment type="caution">
    <text evidence="1">The sequence shown here is derived from an EMBL/GenBank/DDBJ whole genome shotgun (WGS) entry which is preliminary data.</text>
</comment>
<proteinExistence type="predicted"/>
<dbReference type="OrthoDB" id="6341359at2759"/>
<accession>A0A0P5J1W6</accession>
<name>A0A0P5J1W6_9CRUS</name>
<keyword evidence="2" id="KW-1185">Reference proteome</keyword>